<evidence type="ECO:0000256" key="1">
    <source>
        <dbReference type="ARBA" id="ARBA00022679"/>
    </source>
</evidence>
<name>A0ABS2V2B8_9ACTN</name>
<evidence type="ECO:0000256" key="3">
    <source>
        <dbReference type="ARBA" id="ARBA00022777"/>
    </source>
</evidence>
<dbReference type="Pfam" id="PF00069">
    <property type="entry name" value="Pkinase"/>
    <property type="match status" value="1"/>
</dbReference>
<dbReference type="Gene3D" id="1.10.510.10">
    <property type="entry name" value="Transferase(Phosphotransferase) domain 1"/>
    <property type="match status" value="1"/>
</dbReference>
<dbReference type="PANTHER" id="PTHR43289">
    <property type="entry name" value="MITOGEN-ACTIVATED PROTEIN KINASE KINASE KINASE 20-RELATED"/>
    <property type="match status" value="1"/>
</dbReference>
<dbReference type="PROSITE" id="PS50011">
    <property type="entry name" value="PROTEIN_KINASE_DOM"/>
    <property type="match status" value="1"/>
</dbReference>
<keyword evidence="2 5" id="KW-0547">Nucleotide-binding</keyword>
<accession>A0ABS2V2B8</accession>
<evidence type="ECO:0000256" key="4">
    <source>
        <dbReference type="ARBA" id="ARBA00022840"/>
    </source>
</evidence>
<reference evidence="8 9" key="1">
    <citation type="journal article" date="2016" name="Arch. Microbiol.">
        <title>Streptomyces zhihengii sp. nov., isolated from rhizospheric soil of Psammosilene tunicoides.</title>
        <authorList>
            <person name="Huang M.J."/>
            <person name="Fei J.J."/>
            <person name="Salam N."/>
            <person name="Kim C.J."/>
            <person name="Hozzein W.N."/>
            <person name="Xiao M."/>
            <person name="Huang H.Q."/>
            <person name="Li W.J."/>
        </authorList>
    </citation>
    <scope>NUCLEOTIDE SEQUENCE [LARGE SCALE GENOMIC DNA]</scope>
    <source>
        <strain evidence="8 9">YIM T102</strain>
    </source>
</reference>
<keyword evidence="1" id="KW-0808">Transferase</keyword>
<evidence type="ECO:0000259" key="7">
    <source>
        <dbReference type="PROSITE" id="PS50011"/>
    </source>
</evidence>
<feature type="domain" description="Protein kinase" evidence="7">
    <location>
        <begin position="15"/>
        <end position="282"/>
    </location>
</feature>
<dbReference type="PANTHER" id="PTHR43289:SF34">
    <property type="entry name" value="SERINE_THREONINE-PROTEIN KINASE YBDM-RELATED"/>
    <property type="match status" value="1"/>
</dbReference>
<gene>
    <name evidence="8" type="ORF">JE024_35405</name>
</gene>
<dbReference type="RefSeq" id="WP_205377945.1">
    <property type="nucleotide sequence ID" value="NZ_JAFEJA010000002.1"/>
</dbReference>
<dbReference type="CDD" id="cd14014">
    <property type="entry name" value="STKc_PknB_like"/>
    <property type="match status" value="1"/>
</dbReference>
<evidence type="ECO:0000313" key="9">
    <source>
        <dbReference type="Proteomes" id="UP000664109"/>
    </source>
</evidence>
<feature type="compositionally biased region" description="Low complexity" evidence="6">
    <location>
        <begin position="313"/>
        <end position="327"/>
    </location>
</feature>
<keyword evidence="9" id="KW-1185">Reference proteome</keyword>
<feature type="region of interest" description="Disordered" evidence="6">
    <location>
        <begin position="297"/>
        <end position="343"/>
    </location>
</feature>
<comment type="caution">
    <text evidence="8">The sequence shown here is derived from an EMBL/GenBank/DDBJ whole genome shotgun (WGS) entry which is preliminary data.</text>
</comment>
<dbReference type="GO" id="GO:0016301">
    <property type="term" value="F:kinase activity"/>
    <property type="evidence" value="ECO:0007669"/>
    <property type="project" value="UniProtKB-KW"/>
</dbReference>
<sequence>MQRLQPGDPSHLGHYRLVGRLGEGGMGRVFLGRSAGGRTVAIKAIHAELAQVPDLRARFAREVEAARRVGGQWTAAVLDADVEAALPWVATQYVLGRSLYEVVAEDFGPLPERSLRVLANRLALALAAVHGAGLVHRDLKPSNVLVTVDGPCLIDFGIARAFEDAGTAAPGAPRTRTGMLVGSPGFMSPEQVRGREIGPASDVFCLGSVLAYAATGRQPFGVTGSEGHHAQLFRVVEDEPDLDGVPAALLGLVRACLEKDPGLRPGTDEVAERTAVPVGPWLPGEVLEQLGRRAGQVLDHDHPTPEPAPAHPPTQTAAPAPGAFPTLPEQPPAPPANPDRTGRWRSRPMALAVALVLVAAGAGAYLLTDGFRDAEGDGSEGTTAAPREFLGTWKGEFPKGAGAPEGYVRIEIADGAGRPAQVAVLDKTRLCRAGSGIEQAAQDENFAGHALTLGRARVDSATPAGEAGACWQPERSTLGFAGSGKDRMVWRVGGFEVQLTREGRAPLGKYAAKGLWWGDTDDPDMDPTTQLSVAGSSVDTSTITLRDGMGPDPSCDYEARVFTADESQLLTTPLRAVTRFAYQEEQCPETRSPLLMVVAPDGHLDYRSLDATASGRMTTTP</sequence>
<dbReference type="InterPro" id="IPR000719">
    <property type="entry name" value="Prot_kinase_dom"/>
</dbReference>
<dbReference type="EMBL" id="JAFEJA010000002">
    <property type="protein sequence ID" value="MBM9623875.1"/>
    <property type="molecule type" value="Genomic_DNA"/>
</dbReference>
<dbReference type="SMART" id="SM00220">
    <property type="entry name" value="S_TKc"/>
    <property type="match status" value="1"/>
</dbReference>
<feature type="compositionally biased region" description="Pro residues" evidence="6">
    <location>
        <begin position="328"/>
        <end position="337"/>
    </location>
</feature>
<feature type="binding site" evidence="5">
    <location>
        <position position="43"/>
    </location>
    <ligand>
        <name>ATP</name>
        <dbReference type="ChEBI" id="CHEBI:30616"/>
    </ligand>
</feature>
<protein>
    <submittedName>
        <fullName evidence="8">Protein kinase</fullName>
    </submittedName>
</protein>
<evidence type="ECO:0000256" key="6">
    <source>
        <dbReference type="SAM" id="MobiDB-lite"/>
    </source>
</evidence>
<dbReference type="PROSITE" id="PS00107">
    <property type="entry name" value="PROTEIN_KINASE_ATP"/>
    <property type="match status" value="1"/>
</dbReference>
<evidence type="ECO:0000256" key="2">
    <source>
        <dbReference type="ARBA" id="ARBA00022741"/>
    </source>
</evidence>
<evidence type="ECO:0000313" key="8">
    <source>
        <dbReference type="EMBL" id="MBM9623875.1"/>
    </source>
</evidence>
<dbReference type="Gene3D" id="3.30.200.20">
    <property type="entry name" value="Phosphorylase Kinase, domain 1"/>
    <property type="match status" value="1"/>
</dbReference>
<evidence type="ECO:0000256" key="5">
    <source>
        <dbReference type="PROSITE-ProRule" id="PRU10141"/>
    </source>
</evidence>
<dbReference type="Proteomes" id="UP000664109">
    <property type="component" value="Unassembled WGS sequence"/>
</dbReference>
<organism evidence="8 9">
    <name type="scientific">Streptomyces zhihengii</name>
    <dbReference type="NCBI Taxonomy" id="1818004"/>
    <lineage>
        <taxon>Bacteria</taxon>
        <taxon>Bacillati</taxon>
        <taxon>Actinomycetota</taxon>
        <taxon>Actinomycetes</taxon>
        <taxon>Kitasatosporales</taxon>
        <taxon>Streptomycetaceae</taxon>
        <taxon>Streptomyces</taxon>
    </lineage>
</organism>
<keyword evidence="3 8" id="KW-0418">Kinase</keyword>
<dbReference type="InterPro" id="IPR011009">
    <property type="entry name" value="Kinase-like_dom_sf"/>
</dbReference>
<dbReference type="SUPFAM" id="SSF56112">
    <property type="entry name" value="Protein kinase-like (PK-like)"/>
    <property type="match status" value="1"/>
</dbReference>
<dbReference type="InterPro" id="IPR008271">
    <property type="entry name" value="Ser/Thr_kinase_AS"/>
</dbReference>
<dbReference type="InterPro" id="IPR017441">
    <property type="entry name" value="Protein_kinase_ATP_BS"/>
</dbReference>
<proteinExistence type="predicted"/>
<dbReference type="PROSITE" id="PS00108">
    <property type="entry name" value="PROTEIN_KINASE_ST"/>
    <property type="match status" value="1"/>
</dbReference>
<keyword evidence="4 5" id="KW-0067">ATP-binding</keyword>